<feature type="region of interest" description="Disordered" evidence="1">
    <location>
        <begin position="79"/>
        <end position="128"/>
    </location>
</feature>
<reference evidence="2 3" key="1">
    <citation type="journal article" date="2014" name="Agronomy (Basel)">
        <title>A Draft Genome Sequence for Ensete ventricosum, the Drought-Tolerant Tree Against Hunger.</title>
        <authorList>
            <person name="Harrison J."/>
            <person name="Moore K.A."/>
            <person name="Paszkiewicz K."/>
            <person name="Jones T."/>
            <person name="Grant M."/>
            <person name="Ambacheew D."/>
            <person name="Muzemil S."/>
            <person name="Studholme D.J."/>
        </authorList>
    </citation>
    <scope>NUCLEOTIDE SEQUENCE [LARGE SCALE GENOMIC DNA]</scope>
</reference>
<evidence type="ECO:0000313" key="2">
    <source>
        <dbReference type="EMBL" id="RRT37386.1"/>
    </source>
</evidence>
<evidence type="ECO:0000256" key="1">
    <source>
        <dbReference type="SAM" id="MobiDB-lite"/>
    </source>
</evidence>
<sequence length="215" mass="23809">MNAGHDLNTAVIEGSLAAIRERYNISTEYGLHVLQPERTCLGLGLSQPLEMIELWLVEVGLSPASRGADWMDLDDLRGMPRASGGKTPTAHSAASTQEAGEGPPIEAPRPSSKRSSDASVQPDDLAQRHKEVRKDDVGYYALYMSDLAQQDSDKEMRVRWENLKDSSKVWSDHAAAEEFERGLLHSQLERALYTLQSEVLLARAAKEMVLVIPRL</sequence>
<dbReference type="Proteomes" id="UP000287651">
    <property type="component" value="Unassembled WGS sequence"/>
</dbReference>
<evidence type="ECO:0000313" key="3">
    <source>
        <dbReference type="Proteomes" id="UP000287651"/>
    </source>
</evidence>
<name>A0A426XD26_ENSVE</name>
<gene>
    <name evidence="2" type="ORF">B296_00015665</name>
</gene>
<accession>A0A426XD26</accession>
<dbReference type="EMBL" id="AMZH03022371">
    <property type="protein sequence ID" value="RRT37386.1"/>
    <property type="molecule type" value="Genomic_DNA"/>
</dbReference>
<dbReference type="AlphaFoldDB" id="A0A426XD26"/>
<proteinExistence type="predicted"/>
<organism evidence="2 3">
    <name type="scientific">Ensete ventricosum</name>
    <name type="common">Abyssinian banana</name>
    <name type="synonym">Musa ensete</name>
    <dbReference type="NCBI Taxonomy" id="4639"/>
    <lineage>
        <taxon>Eukaryota</taxon>
        <taxon>Viridiplantae</taxon>
        <taxon>Streptophyta</taxon>
        <taxon>Embryophyta</taxon>
        <taxon>Tracheophyta</taxon>
        <taxon>Spermatophyta</taxon>
        <taxon>Magnoliopsida</taxon>
        <taxon>Liliopsida</taxon>
        <taxon>Zingiberales</taxon>
        <taxon>Musaceae</taxon>
        <taxon>Ensete</taxon>
    </lineage>
</organism>
<protein>
    <submittedName>
        <fullName evidence="2">Uncharacterized protein</fullName>
    </submittedName>
</protein>
<comment type="caution">
    <text evidence="2">The sequence shown here is derived from an EMBL/GenBank/DDBJ whole genome shotgun (WGS) entry which is preliminary data.</text>
</comment>
<feature type="compositionally biased region" description="Polar residues" evidence="1">
    <location>
        <begin position="89"/>
        <end position="98"/>
    </location>
</feature>